<dbReference type="OrthoDB" id="2593073at2759"/>
<dbReference type="GeneID" id="25288623"/>
<dbReference type="STRING" id="1442369.A0A0D2G494"/>
<dbReference type="InterPro" id="IPR050936">
    <property type="entry name" value="AP-1-like"/>
</dbReference>
<evidence type="ECO:0000256" key="2">
    <source>
        <dbReference type="ARBA" id="ARBA00004123"/>
    </source>
</evidence>
<gene>
    <name evidence="11" type="ORF">Z518_00552</name>
</gene>
<feature type="domain" description="BZIP" evidence="10">
    <location>
        <begin position="56"/>
        <end position="119"/>
    </location>
</feature>
<evidence type="ECO:0000256" key="8">
    <source>
        <dbReference type="ARBA" id="ARBA00044067"/>
    </source>
</evidence>
<evidence type="ECO:0000256" key="7">
    <source>
        <dbReference type="ARBA" id="ARBA00023242"/>
    </source>
</evidence>
<dbReference type="HOGENOM" id="CLU_076384_0_0_1"/>
<dbReference type="RefSeq" id="XP_013276608.1">
    <property type="nucleotide sequence ID" value="XM_013421154.1"/>
</dbReference>
<dbReference type="GO" id="GO:0000976">
    <property type="term" value="F:transcription cis-regulatory region binding"/>
    <property type="evidence" value="ECO:0007669"/>
    <property type="project" value="InterPro"/>
</dbReference>
<dbReference type="GO" id="GO:0001228">
    <property type="term" value="F:DNA-binding transcription activator activity, RNA polymerase II-specific"/>
    <property type="evidence" value="ECO:0007669"/>
    <property type="project" value="TreeGrafter"/>
</dbReference>
<dbReference type="InterPro" id="IPR046347">
    <property type="entry name" value="bZIP_sf"/>
</dbReference>
<evidence type="ECO:0000313" key="12">
    <source>
        <dbReference type="Proteomes" id="UP000053617"/>
    </source>
</evidence>
<evidence type="ECO:0000256" key="1">
    <source>
        <dbReference type="ARBA" id="ARBA00004049"/>
    </source>
</evidence>
<dbReference type="EMBL" id="KN847475">
    <property type="protein sequence ID" value="KIX09472.1"/>
    <property type="molecule type" value="Genomic_DNA"/>
</dbReference>
<comment type="function">
    <text evidence="1">Putative transcription factor.</text>
</comment>
<dbReference type="Pfam" id="PF00170">
    <property type="entry name" value="bZIP_1"/>
    <property type="match status" value="1"/>
</dbReference>
<proteinExistence type="inferred from homology"/>
<dbReference type="PANTHER" id="PTHR40621:SF11">
    <property type="entry name" value="TRANSCRIPTION FACTOR KAPC-RELATED"/>
    <property type="match status" value="1"/>
</dbReference>
<name>A0A0D2G494_9EURO</name>
<dbReference type="SMART" id="SM00338">
    <property type="entry name" value="BRLZ"/>
    <property type="match status" value="1"/>
</dbReference>
<feature type="region of interest" description="Disordered" evidence="9">
    <location>
        <begin position="40"/>
        <end position="76"/>
    </location>
</feature>
<dbReference type="PROSITE" id="PS00036">
    <property type="entry name" value="BZIP_BASIC"/>
    <property type="match status" value="1"/>
</dbReference>
<dbReference type="AlphaFoldDB" id="A0A0D2G494"/>
<dbReference type="VEuPathDB" id="FungiDB:Z518_00552"/>
<evidence type="ECO:0000256" key="3">
    <source>
        <dbReference type="ARBA" id="ARBA00007163"/>
    </source>
</evidence>
<keyword evidence="7" id="KW-0539">Nucleus</keyword>
<feature type="compositionally biased region" description="Basic and acidic residues" evidence="9">
    <location>
        <begin position="49"/>
        <end position="58"/>
    </location>
</feature>
<dbReference type="SUPFAM" id="SSF57959">
    <property type="entry name" value="Leucine zipper domain"/>
    <property type="match status" value="1"/>
</dbReference>
<evidence type="ECO:0000256" key="5">
    <source>
        <dbReference type="ARBA" id="ARBA00023125"/>
    </source>
</evidence>
<keyword evidence="4" id="KW-0805">Transcription regulation</keyword>
<dbReference type="InterPro" id="IPR004827">
    <property type="entry name" value="bZIP"/>
</dbReference>
<dbReference type="PROSITE" id="PS50217">
    <property type="entry name" value="BZIP"/>
    <property type="match status" value="1"/>
</dbReference>
<comment type="subcellular location">
    <subcellularLocation>
        <location evidence="2">Nucleus</location>
    </subcellularLocation>
</comment>
<keyword evidence="12" id="KW-1185">Reference proteome</keyword>
<sequence>MDDMFQFGNIDVSTFNNSWEPADFELLNVNMPEDYCPSANSANVAGSTESEKETVDNAKKRRRAQNRASQRAFRERKEKHIKGLEYQLENLNEMHQDLLQSYHKQANHIEKLNRRISQLQAEIKTVKPCNGQKPHSHTNSHPPIPDSFDAFSFTSNAGLQLYNSTQTPKVLDCINSTLRAKPSLPSFEDLLCLP</sequence>
<dbReference type="PANTHER" id="PTHR40621">
    <property type="entry name" value="TRANSCRIPTION FACTOR KAPC-RELATED"/>
    <property type="match status" value="1"/>
</dbReference>
<evidence type="ECO:0000256" key="4">
    <source>
        <dbReference type="ARBA" id="ARBA00023015"/>
    </source>
</evidence>
<reference evidence="11 12" key="1">
    <citation type="submission" date="2015-01" db="EMBL/GenBank/DDBJ databases">
        <title>The Genome Sequence of Rhinocladiella mackenzie CBS 650.93.</title>
        <authorList>
            <consortium name="The Broad Institute Genomics Platform"/>
            <person name="Cuomo C."/>
            <person name="de Hoog S."/>
            <person name="Gorbushina A."/>
            <person name="Stielow B."/>
            <person name="Teixiera M."/>
            <person name="Abouelleil A."/>
            <person name="Chapman S.B."/>
            <person name="Priest M."/>
            <person name="Young S.K."/>
            <person name="Wortman J."/>
            <person name="Nusbaum C."/>
            <person name="Birren B."/>
        </authorList>
    </citation>
    <scope>NUCLEOTIDE SEQUENCE [LARGE SCALE GENOMIC DNA]</scope>
    <source>
        <strain evidence="11 12">CBS 650.93</strain>
    </source>
</reference>
<evidence type="ECO:0000259" key="10">
    <source>
        <dbReference type="PROSITE" id="PS50217"/>
    </source>
</evidence>
<evidence type="ECO:0000256" key="6">
    <source>
        <dbReference type="ARBA" id="ARBA00023163"/>
    </source>
</evidence>
<dbReference type="CDD" id="cd14688">
    <property type="entry name" value="bZIP_YAP"/>
    <property type="match status" value="1"/>
</dbReference>
<organism evidence="11 12">
    <name type="scientific">Rhinocladiella mackenziei CBS 650.93</name>
    <dbReference type="NCBI Taxonomy" id="1442369"/>
    <lineage>
        <taxon>Eukaryota</taxon>
        <taxon>Fungi</taxon>
        <taxon>Dikarya</taxon>
        <taxon>Ascomycota</taxon>
        <taxon>Pezizomycotina</taxon>
        <taxon>Eurotiomycetes</taxon>
        <taxon>Chaetothyriomycetidae</taxon>
        <taxon>Chaetothyriales</taxon>
        <taxon>Herpotrichiellaceae</taxon>
        <taxon>Rhinocladiella</taxon>
    </lineage>
</organism>
<dbReference type="Gene3D" id="1.20.5.170">
    <property type="match status" value="1"/>
</dbReference>
<dbReference type="GO" id="GO:0090575">
    <property type="term" value="C:RNA polymerase II transcription regulator complex"/>
    <property type="evidence" value="ECO:0007669"/>
    <property type="project" value="TreeGrafter"/>
</dbReference>
<keyword evidence="6" id="KW-0804">Transcription</keyword>
<evidence type="ECO:0000313" key="11">
    <source>
        <dbReference type="EMBL" id="KIX09472.1"/>
    </source>
</evidence>
<dbReference type="Proteomes" id="UP000053617">
    <property type="component" value="Unassembled WGS sequence"/>
</dbReference>
<accession>A0A0D2G494</accession>
<comment type="similarity">
    <text evidence="3">Belongs to the bZIP family.</text>
</comment>
<protein>
    <recommendedName>
        <fullName evidence="8">Putative transcription factor kapC</fullName>
    </recommendedName>
</protein>
<keyword evidence="5" id="KW-0238">DNA-binding</keyword>
<evidence type="ECO:0000256" key="9">
    <source>
        <dbReference type="SAM" id="MobiDB-lite"/>
    </source>
</evidence>